<dbReference type="NCBIfam" id="TIGR02451">
    <property type="entry name" value="anti_sig_ChrR"/>
    <property type="match status" value="1"/>
</dbReference>
<protein>
    <recommendedName>
        <fullName evidence="1">ChrR-like cupin domain-containing protein</fullName>
    </recommendedName>
</protein>
<dbReference type="Proteomes" id="UP000291613">
    <property type="component" value="Unassembled WGS sequence"/>
</dbReference>
<comment type="caution">
    <text evidence="2">The sequence shown here is derived from an EMBL/GenBank/DDBJ whole genome shotgun (WGS) entry which is preliminary data.</text>
</comment>
<reference evidence="2 3" key="1">
    <citation type="submission" date="2019-02" db="EMBL/GenBank/DDBJ databases">
        <title>Hansschlegelia quercus sp. nov., a novel methylotrophic bacterium from buds of oak (Quercus robur L.).</title>
        <authorList>
            <person name="Agafonova N.V."/>
            <person name="Kaparullina E.N."/>
            <person name="Grouzdev D.S."/>
            <person name="Doronina N.V."/>
        </authorList>
    </citation>
    <scope>NUCLEOTIDE SEQUENCE [LARGE SCALE GENOMIC DNA]</scope>
    <source>
        <strain evidence="2 3">Dub</strain>
    </source>
</reference>
<dbReference type="AlphaFoldDB" id="A0A4Q9GN16"/>
<dbReference type="OrthoDB" id="2988517at2"/>
<dbReference type="EMBL" id="SIUB01000002">
    <property type="protein sequence ID" value="TBN54565.1"/>
    <property type="molecule type" value="Genomic_DNA"/>
</dbReference>
<dbReference type="SUPFAM" id="SSF51182">
    <property type="entry name" value="RmlC-like cupins"/>
    <property type="match status" value="1"/>
</dbReference>
<dbReference type="InterPro" id="IPR025979">
    <property type="entry name" value="ChrR-like_cupin_dom"/>
</dbReference>
<organism evidence="2 3">
    <name type="scientific">Hansschlegelia quercus</name>
    <dbReference type="NCBI Taxonomy" id="2528245"/>
    <lineage>
        <taxon>Bacteria</taxon>
        <taxon>Pseudomonadati</taxon>
        <taxon>Pseudomonadota</taxon>
        <taxon>Alphaproteobacteria</taxon>
        <taxon>Hyphomicrobiales</taxon>
        <taxon>Methylopilaceae</taxon>
        <taxon>Hansschlegelia</taxon>
    </lineage>
</organism>
<gene>
    <name evidence="2" type="ORF">EYR15_04945</name>
</gene>
<dbReference type="InterPro" id="IPR014710">
    <property type="entry name" value="RmlC-like_jellyroll"/>
</dbReference>
<feature type="domain" description="ChrR-like cupin" evidence="1">
    <location>
        <begin position="99"/>
        <end position="185"/>
    </location>
</feature>
<name>A0A4Q9GN16_9HYPH</name>
<evidence type="ECO:0000259" key="1">
    <source>
        <dbReference type="Pfam" id="PF12973"/>
    </source>
</evidence>
<dbReference type="CDD" id="cd20301">
    <property type="entry name" value="cupin_ChrR"/>
    <property type="match status" value="1"/>
</dbReference>
<evidence type="ECO:0000313" key="3">
    <source>
        <dbReference type="Proteomes" id="UP000291613"/>
    </source>
</evidence>
<keyword evidence="3" id="KW-1185">Reference proteome</keyword>
<dbReference type="InterPro" id="IPR011051">
    <property type="entry name" value="RmlC_Cupin_sf"/>
</dbReference>
<dbReference type="Gene3D" id="2.60.120.10">
    <property type="entry name" value="Jelly Rolls"/>
    <property type="match status" value="1"/>
</dbReference>
<proteinExistence type="predicted"/>
<dbReference type="Pfam" id="PF12973">
    <property type="entry name" value="Cupin_7"/>
    <property type="match status" value="1"/>
</dbReference>
<dbReference type="Gene3D" id="1.10.10.1320">
    <property type="entry name" value="Anti-sigma factor, zinc-finger domain"/>
    <property type="match status" value="1"/>
</dbReference>
<dbReference type="InterPro" id="IPR041916">
    <property type="entry name" value="Anti_sigma_zinc_sf"/>
</dbReference>
<dbReference type="InterPro" id="IPR012807">
    <property type="entry name" value="Anti-sigma_ChrR"/>
</dbReference>
<evidence type="ECO:0000313" key="2">
    <source>
        <dbReference type="EMBL" id="TBN54565.1"/>
    </source>
</evidence>
<accession>A0A4Q9GN16</accession>
<sequence>MDPLLAGYATGLLEPCMHALIESHLILSEENRDFVRALEDRAAAELEGMPVRPIGHAVRDRILGAIYADGWYGHARPATDPDLPQPLLKLAGGPIAAQKWRFYGFGVRERTVFADDQVTAQLIKVKPGRALPSHTHEGVEATLVLRGAYRDETGGYRRGDVAVADAAIDHRPVADPETGCVCFSVTEGKLKLTGSIGRLFNGMMG</sequence>